<gene>
    <name evidence="2" type="ORF">PV06_04125</name>
</gene>
<feature type="domain" description="Prion-inhibition and propagation HeLo" evidence="1">
    <location>
        <begin position="32"/>
        <end position="200"/>
    </location>
</feature>
<dbReference type="Gene3D" id="1.20.120.1020">
    <property type="entry name" value="Prion-inhibition and propagation, HeLo domain"/>
    <property type="match status" value="1"/>
</dbReference>
<dbReference type="Pfam" id="PF14479">
    <property type="entry name" value="HeLo"/>
    <property type="match status" value="1"/>
</dbReference>
<dbReference type="InterPro" id="IPR029498">
    <property type="entry name" value="HeLo_dom"/>
</dbReference>
<evidence type="ECO:0000259" key="1">
    <source>
        <dbReference type="Pfam" id="PF14479"/>
    </source>
</evidence>
<dbReference type="VEuPathDB" id="FungiDB:PV06_04125"/>
<reference evidence="2 3" key="1">
    <citation type="submission" date="2015-01" db="EMBL/GenBank/DDBJ databases">
        <title>The Genome Sequence of Exophiala oligosperma CBS72588.</title>
        <authorList>
            <consortium name="The Broad Institute Genomics Platform"/>
            <person name="Cuomo C."/>
            <person name="de Hoog S."/>
            <person name="Gorbushina A."/>
            <person name="Stielow B."/>
            <person name="Teixiera M."/>
            <person name="Abouelleil A."/>
            <person name="Chapman S.B."/>
            <person name="Priest M."/>
            <person name="Young S.K."/>
            <person name="Wortman J."/>
            <person name="Nusbaum C."/>
            <person name="Birren B."/>
        </authorList>
    </citation>
    <scope>NUCLEOTIDE SEQUENCE [LARGE SCALE GENOMIC DNA]</scope>
    <source>
        <strain evidence="2 3">CBS 72588</strain>
    </source>
</reference>
<dbReference type="Proteomes" id="UP000053342">
    <property type="component" value="Unassembled WGS sequence"/>
</dbReference>
<dbReference type="HOGENOM" id="CLU_1288906_0_0_1"/>
<evidence type="ECO:0000313" key="3">
    <source>
        <dbReference type="Proteomes" id="UP000053342"/>
    </source>
</evidence>
<dbReference type="AlphaFoldDB" id="A0A0D2ECR0"/>
<proteinExistence type="predicted"/>
<protein>
    <recommendedName>
        <fullName evidence="1">Prion-inhibition and propagation HeLo domain-containing protein</fullName>
    </recommendedName>
</protein>
<keyword evidence="3" id="KW-1185">Reference proteome</keyword>
<dbReference type="STRING" id="215243.A0A0D2ECR0"/>
<dbReference type="RefSeq" id="XP_016265985.1">
    <property type="nucleotide sequence ID" value="XM_016404980.1"/>
</dbReference>
<organism evidence="2 3">
    <name type="scientific">Exophiala oligosperma</name>
    <dbReference type="NCBI Taxonomy" id="215243"/>
    <lineage>
        <taxon>Eukaryota</taxon>
        <taxon>Fungi</taxon>
        <taxon>Dikarya</taxon>
        <taxon>Ascomycota</taxon>
        <taxon>Pezizomycotina</taxon>
        <taxon>Eurotiomycetes</taxon>
        <taxon>Chaetothyriomycetidae</taxon>
        <taxon>Chaetothyriales</taxon>
        <taxon>Herpotrichiellaceae</taxon>
        <taxon>Exophiala</taxon>
    </lineage>
</organism>
<accession>A0A0D2ECR0</accession>
<name>A0A0D2ECR0_9EURO</name>
<evidence type="ECO:0000313" key="2">
    <source>
        <dbReference type="EMBL" id="KIW45769.1"/>
    </source>
</evidence>
<dbReference type="EMBL" id="KN847334">
    <property type="protein sequence ID" value="KIW45769.1"/>
    <property type="molecule type" value="Genomic_DNA"/>
</dbReference>
<dbReference type="OrthoDB" id="20872at2759"/>
<sequence length="214" mass="24037">MDREAVVSEIDKLSHLAQTAETVGADLHIRTSAIADLFSNCVDCLERVDWDRNPSHSYEVSLAKLILLEARLRFWGETLGLQAAGQECCYLRNGWAQEEKEVAQSLIGIKGALHKLCLFGHTSSPAVGRYELGPDCIDAPEGIYSSLPDIKRAFQLATKDRPQEPLLKSWNKVCWVPRDQIELDTLIDNLATYVNRLERVSGRLHVLALQRDLL</sequence>
<dbReference type="InterPro" id="IPR038305">
    <property type="entry name" value="HeLo_sf"/>
</dbReference>
<dbReference type="GeneID" id="27356199"/>